<dbReference type="SUPFAM" id="SSF47384">
    <property type="entry name" value="Homodimeric domain of signal transducing histidine kinase"/>
    <property type="match status" value="1"/>
</dbReference>
<evidence type="ECO:0000256" key="7">
    <source>
        <dbReference type="ARBA" id="ARBA00022840"/>
    </source>
</evidence>
<evidence type="ECO:0000256" key="2">
    <source>
        <dbReference type="ARBA" id="ARBA00012438"/>
    </source>
</evidence>
<dbReference type="CDD" id="cd16922">
    <property type="entry name" value="HATPase_EvgS-ArcB-TorS-like"/>
    <property type="match status" value="1"/>
</dbReference>
<evidence type="ECO:0000256" key="3">
    <source>
        <dbReference type="ARBA" id="ARBA00022553"/>
    </source>
</evidence>
<dbReference type="InterPro" id="IPR005467">
    <property type="entry name" value="His_kinase_dom"/>
</dbReference>
<dbReference type="GO" id="GO:0000155">
    <property type="term" value="F:phosphorelay sensor kinase activity"/>
    <property type="evidence" value="ECO:0007669"/>
    <property type="project" value="InterPro"/>
</dbReference>
<dbReference type="GO" id="GO:0005524">
    <property type="term" value="F:ATP binding"/>
    <property type="evidence" value="ECO:0007669"/>
    <property type="project" value="UniProtKB-KW"/>
</dbReference>
<evidence type="ECO:0000256" key="11">
    <source>
        <dbReference type="PROSITE-ProRule" id="PRU00169"/>
    </source>
</evidence>
<dbReference type="InterPro" id="IPR003661">
    <property type="entry name" value="HisK_dim/P_dom"/>
</dbReference>
<feature type="modified residue" description="4-aspartylphosphate" evidence="11">
    <location>
        <position position="830"/>
    </location>
</feature>
<evidence type="ECO:0000313" key="15">
    <source>
        <dbReference type="Proteomes" id="UP000240904"/>
    </source>
</evidence>
<dbReference type="InterPro" id="IPR036890">
    <property type="entry name" value="HATPase_C_sf"/>
</dbReference>
<keyword evidence="7" id="KW-0067">ATP-binding</keyword>
<dbReference type="Gene3D" id="3.40.50.2300">
    <property type="match status" value="1"/>
</dbReference>
<dbReference type="InterPro" id="IPR001789">
    <property type="entry name" value="Sig_transdc_resp-reg_receiver"/>
</dbReference>
<dbReference type="InterPro" id="IPR003594">
    <property type="entry name" value="HATPase_dom"/>
</dbReference>
<evidence type="ECO:0000259" key="13">
    <source>
        <dbReference type="PROSITE" id="PS50110"/>
    </source>
</evidence>
<sequence>MSLLNKISIKTRLLLLVILPLLFTSIFAGLEINKLYHDVQNLNTLNTRIELLAEQSKISSAIHSLKIGRLQGEDSTLAEKQISESIENVSHLLSGAFHGDVLAEMSQVMTEMGEASEEVRLLEKEDLNDWSLWVDDLINQSLMNFEKEILHTGNTRIEQNVSVLYQLQWLLYWAQEENWYIHQFLAQNNLDYKASLSTVIERQQLYIDRFISINAQPEQIELLLKTFAHPAFASSYKLREGILTGNVKNSEIGKGLIAFNERFKLIQFVVYKVNRQLVDEIQTSMNDAKLLMGIFLLAIVLSLALMSYLGANLSRRIINYLHRVIRTMSQIEEARDYSLKIDQDGNDEFTLFSTKLNKLIKERAINETKIIKAKEEAEKANLAKSSFLANMSHEIRTPLNGIIGMTSILADTDLNPSQTDYLRTIETSSQTLFMLINDILDLSKIESGKLVLTSYESDICEVAYDTMTVVLAKASEKGLDLQLKLDPRLPQFIMIDEHRLRQVLMNLMSNAVKFTQNGTVVLSISCDSLNGHKATLLFSVQDSGIGIAKNKQYQIFDPFTQEDGSITRQFGGTGLGLAICCQLVELMGGKIGLDSDKGKGSNFYFSLEADIQQMKPKPVLEFKSIKCLLLCNKTPFAMQLGDECKKYGLDVTLFSGPSESAAIGQYDLLLYCQHSLEQTKQDIERLSANPLSPALVICHHHGDGQYDYGNTINGVVTLPILGERFVKVICDSLCSVKHNRESLIRHLLTQTDTLVTDSNNNNIGSVATDTTTAEIVNKELVLIVEDNRINQKVASVLLEKAGYEIEVAKNGKEAVDAVIKGTRYKAILMDCMMPVMDGFTATEEIRRWETANKIVRLPIIALTASVLDEDIEKCFEAGMDDYIAKPFKKEHLLDKLEALMEAV</sequence>
<keyword evidence="5" id="KW-0547">Nucleotide-binding</keyword>
<dbReference type="EMBL" id="PYMC01000002">
    <property type="protein sequence ID" value="PSW06670.1"/>
    <property type="molecule type" value="Genomic_DNA"/>
</dbReference>
<dbReference type="CDD" id="cd00082">
    <property type="entry name" value="HisKA"/>
    <property type="match status" value="1"/>
</dbReference>
<dbReference type="OrthoDB" id="9810730at2"/>
<proteinExistence type="predicted"/>
<dbReference type="SMART" id="SM00448">
    <property type="entry name" value="REC"/>
    <property type="match status" value="1"/>
</dbReference>
<dbReference type="PANTHER" id="PTHR45339:SF1">
    <property type="entry name" value="HYBRID SIGNAL TRANSDUCTION HISTIDINE KINASE J"/>
    <property type="match status" value="1"/>
</dbReference>
<dbReference type="Gene3D" id="6.10.340.10">
    <property type="match status" value="1"/>
</dbReference>
<dbReference type="SMART" id="SM00387">
    <property type="entry name" value="HATPase_c"/>
    <property type="match status" value="1"/>
</dbReference>
<dbReference type="PROSITE" id="PS50109">
    <property type="entry name" value="HIS_KIN"/>
    <property type="match status" value="1"/>
</dbReference>
<dbReference type="Gene3D" id="3.30.565.10">
    <property type="entry name" value="Histidine kinase-like ATPase, C-terminal domain"/>
    <property type="match status" value="1"/>
</dbReference>
<dbReference type="SMART" id="SM00388">
    <property type="entry name" value="HisKA"/>
    <property type="match status" value="1"/>
</dbReference>
<dbReference type="PRINTS" id="PR00344">
    <property type="entry name" value="BCTRLSENSOR"/>
</dbReference>
<dbReference type="CDD" id="cd17546">
    <property type="entry name" value="REC_hyHK_CKI1_RcsC-like"/>
    <property type="match status" value="1"/>
</dbReference>
<dbReference type="FunFam" id="1.10.287.130:FF:000002">
    <property type="entry name" value="Two-component osmosensing histidine kinase"/>
    <property type="match status" value="1"/>
</dbReference>
<keyword evidence="6 14" id="KW-0418">Kinase</keyword>
<gene>
    <name evidence="14" type="ORF">C9I89_03815</name>
</gene>
<evidence type="ECO:0000256" key="1">
    <source>
        <dbReference type="ARBA" id="ARBA00000085"/>
    </source>
</evidence>
<dbReference type="RefSeq" id="WP_107282034.1">
    <property type="nucleotide sequence ID" value="NZ_PYMC01000002.1"/>
</dbReference>
<evidence type="ECO:0000256" key="6">
    <source>
        <dbReference type="ARBA" id="ARBA00022777"/>
    </source>
</evidence>
<dbReference type="PROSITE" id="PS50110">
    <property type="entry name" value="RESPONSE_REGULATORY"/>
    <property type="match status" value="1"/>
</dbReference>
<protein>
    <recommendedName>
        <fullName evidence="10">Sensory/regulatory protein RpfC</fullName>
        <ecNumber evidence="2">2.7.13.3</ecNumber>
    </recommendedName>
</protein>
<feature type="domain" description="Response regulatory" evidence="13">
    <location>
        <begin position="780"/>
        <end position="900"/>
    </location>
</feature>
<dbReference type="InterPro" id="IPR036097">
    <property type="entry name" value="HisK_dim/P_sf"/>
</dbReference>
<keyword evidence="15" id="KW-1185">Reference proteome</keyword>
<dbReference type="Gene3D" id="1.10.287.130">
    <property type="match status" value="1"/>
</dbReference>
<evidence type="ECO:0000256" key="10">
    <source>
        <dbReference type="ARBA" id="ARBA00068150"/>
    </source>
</evidence>
<dbReference type="FunFam" id="3.30.565.10:FF:000010">
    <property type="entry name" value="Sensor histidine kinase RcsC"/>
    <property type="match status" value="1"/>
</dbReference>
<evidence type="ECO:0000256" key="5">
    <source>
        <dbReference type="ARBA" id="ARBA00022741"/>
    </source>
</evidence>
<evidence type="ECO:0000256" key="9">
    <source>
        <dbReference type="ARBA" id="ARBA00064003"/>
    </source>
</evidence>
<dbReference type="InterPro" id="IPR004358">
    <property type="entry name" value="Sig_transdc_His_kin-like_C"/>
</dbReference>
<dbReference type="AlphaFoldDB" id="A0A2T3N2S1"/>
<comment type="caution">
    <text evidence="14">The sequence shown here is derived from an EMBL/GenBank/DDBJ whole genome shotgun (WGS) entry which is preliminary data.</text>
</comment>
<evidence type="ECO:0000259" key="12">
    <source>
        <dbReference type="PROSITE" id="PS50109"/>
    </source>
</evidence>
<evidence type="ECO:0000313" key="14">
    <source>
        <dbReference type="EMBL" id="PSW06670.1"/>
    </source>
</evidence>
<dbReference type="Pfam" id="PF00072">
    <property type="entry name" value="Response_reg"/>
    <property type="match status" value="1"/>
</dbReference>
<dbReference type="EC" id="2.7.13.3" evidence="2"/>
<keyword evidence="8" id="KW-0902">Two-component regulatory system</keyword>
<comment type="subunit">
    <text evidence="9">At low DSF concentrations, interacts with RpfF.</text>
</comment>
<name>A0A2T3N2S1_9GAMM</name>
<keyword evidence="3 11" id="KW-0597">Phosphoprotein</keyword>
<keyword evidence="4" id="KW-0808">Transferase</keyword>
<dbReference type="Pfam" id="PF00512">
    <property type="entry name" value="HisKA"/>
    <property type="match status" value="1"/>
</dbReference>
<dbReference type="SUPFAM" id="SSF52172">
    <property type="entry name" value="CheY-like"/>
    <property type="match status" value="1"/>
</dbReference>
<evidence type="ECO:0000256" key="4">
    <source>
        <dbReference type="ARBA" id="ARBA00022679"/>
    </source>
</evidence>
<feature type="domain" description="Histidine kinase" evidence="12">
    <location>
        <begin position="390"/>
        <end position="611"/>
    </location>
</feature>
<evidence type="ECO:0000256" key="8">
    <source>
        <dbReference type="ARBA" id="ARBA00023012"/>
    </source>
</evidence>
<dbReference type="PANTHER" id="PTHR45339">
    <property type="entry name" value="HYBRID SIGNAL TRANSDUCTION HISTIDINE KINASE J"/>
    <property type="match status" value="1"/>
</dbReference>
<dbReference type="Proteomes" id="UP000240904">
    <property type="component" value="Unassembled WGS sequence"/>
</dbReference>
<accession>A0A2T3N2S1</accession>
<reference evidence="14 15" key="1">
    <citation type="submission" date="2018-03" db="EMBL/GenBank/DDBJ databases">
        <title>Whole genome sequencing of Histamine producing bacteria.</title>
        <authorList>
            <person name="Butler K."/>
        </authorList>
    </citation>
    <scope>NUCLEOTIDE SEQUENCE [LARGE SCALE GENOMIC DNA]</scope>
    <source>
        <strain evidence="14 15">DSM 16190</strain>
    </source>
</reference>
<dbReference type="SUPFAM" id="SSF55874">
    <property type="entry name" value="ATPase domain of HSP90 chaperone/DNA topoisomerase II/histidine kinase"/>
    <property type="match status" value="1"/>
</dbReference>
<dbReference type="InterPro" id="IPR011006">
    <property type="entry name" value="CheY-like_superfamily"/>
</dbReference>
<organism evidence="14 15">
    <name type="scientific">Photobacterium lipolyticum</name>
    <dbReference type="NCBI Taxonomy" id="266810"/>
    <lineage>
        <taxon>Bacteria</taxon>
        <taxon>Pseudomonadati</taxon>
        <taxon>Pseudomonadota</taxon>
        <taxon>Gammaproteobacteria</taxon>
        <taxon>Vibrionales</taxon>
        <taxon>Vibrionaceae</taxon>
        <taxon>Photobacterium</taxon>
    </lineage>
</organism>
<comment type="catalytic activity">
    <reaction evidence="1">
        <text>ATP + protein L-histidine = ADP + protein N-phospho-L-histidine.</text>
        <dbReference type="EC" id="2.7.13.3"/>
    </reaction>
</comment>
<dbReference type="Pfam" id="PF02518">
    <property type="entry name" value="HATPase_c"/>
    <property type="match status" value="1"/>
</dbReference>